<protein>
    <submittedName>
        <fullName evidence="2">ABC transporter permease</fullName>
    </submittedName>
</protein>
<feature type="transmembrane region" description="Helical" evidence="1">
    <location>
        <begin position="108"/>
        <end position="141"/>
    </location>
</feature>
<feature type="transmembrane region" description="Helical" evidence="1">
    <location>
        <begin position="185"/>
        <end position="208"/>
    </location>
</feature>
<evidence type="ECO:0000313" key="3">
    <source>
        <dbReference type="Proteomes" id="UP001139971"/>
    </source>
</evidence>
<keyword evidence="3" id="KW-1185">Reference proteome</keyword>
<keyword evidence="1" id="KW-0472">Membrane</keyword>
<accession>A0A9X3YPD3</accession>
<name>A0A9X3YPD3_9GAMM</name>
<gene>
    <name evidence="2" type="ORF">OD750_023405</name>
</gene>
<dbReference type="Proteomes" id="UP001139971">
    <property type="component" value="Unassembled WGS sequence"/>
</dbReference>
<dbReference type="Pfam" id="PF12730">
    <property type="entry name" value="ABC2_membrane_4"/>
    <property type="match status" value="1"/>
</dbReference>
<organism evidence="2 3">
    <name type="scientific">Tahibacter soli</name>
    <dbReference type="NCBI Taxonomy" id="2983605"/>
    <lineage>
        <taxon>Bacteria</taxon>
        <taxon>Pseudomonadati</taxon>
        <taxon>Pseudomonadota</taxon>
        <taxon>Gammaproteobacteria</taxon>
        <taxon>Lysobacterales</taxon>
        <taxon>Rhodanobacteraceae</taxon>
        <taxon>Tahibacter</taxon>
    </lineage>
</organism>
<comment type="caution">
    <text evidence="2">The sequence shown here is derived from an EMBL/GenBank/DDBJ whole genome shotgun (WGS) entry which is preliminary data.</text>
</comment>
<dbReference type="CDD" id="cd21809">
    <property type="entry name" value="ABC-2_lan_permease-like"/>
    <property type="match status" value="1"/>
</dbReference>
<feature type="transmembrane region" description="Helical" evidence="1">
    <location>
        <begin position="161"/>
        <end position="178"/>
    </location>
</feature>
<feature type="transmembrane region" description="Helical" evidence="1">
    <location>
        <begin position="20"/>
        <end position="43"/>
    </location>
</feature>
<keyword evidence="1" id="KW-1133">Transmembrane helix</keyword>
<dbReference type="EMBL" id="JAOVZO020000020">
    <property type="protein sequence ID" value="MDC8015484.1"/>
    <property type="molecule type" value="Genomic_DNA"/>
</dbReference>
<dbReference type="RefSeq" id="WP_263540673.1">
    <property type="nucleotide sequence ID" value="NZ_JAOVZO020000020.1"/>
</dbReference>
<evidence type="ECO:0000313" key="2">
    <source>
        <dbReference type="EMBL" id="MDC8015484.1"/>
    </source>
</evidence>
<dbReference type="AlphaFoldDB" id="A0A9X3YPD3"/>
<feature type="transmembrane region" description="Helical" evidence="1">
    <location>
        <begin position="228"/>
        <end position="254"/>
    </location>
</feature>
<keyword evidence="1" id="KW-0812">Transmembrane</keyword>
<feature type="transmembrane region" description="Helical" evidence="1">
    <location>
        <begin position="63"/>
        <end position="87"/>
    </location>
</feature>
<proteinExistence type="predicted"/>
<reference evidence="2" key="1">
    <citation type="submission" date="2023-02" db="EMBL/GenBank/DDBJ databases">
        <title>Tahibacter soli sp. nov. isolated from soil.</title>
        <authorList>
            <person name="Baek J.H."/>
            <person name="Lee J.K."/>
            <person name="Choi D.G."/>
            <person name="Jeon C.O."/>
        </authorList>
    </citation>
    <scope>NUCLEOTIDE SEQUENCE</scope>
    <source>
        <strain evidence="2">BL</strain>
    </source>
</reference>
<evidence type="ECO:0000256" key="1">
    <source>
        <dbReference type="SAM" id="Phobius"/>
    </source>
</evidence>
<sequence length="261" mass="28674">MTLDFPMVLRCEWLKRRRSFAGWLVLGGALFTPAIIIAVRLVQHAKLPALYANPAFWPSLWRSAWESMAMLLLPIAAILATSLVAQIEFRNNAWKQVRTLPLHPATIYAAKLAVILVLIGQLLALFSVGIWLAAAVPWLFVAGVPWPSDMLSPSFVFAQNARYFVDCLPIVAAQYAIALHSRNYLVPLGAGFVAWIGALGLLQWKYAFVFPYTYTMLDYLGGEPAGKVTVPAIGTAPYALGYAALFAVAGYVLFATKRQKG</sequence>